<feature type="compositionally biased region" description="Polar residues" evidence="1">
    <location>
        <begin position="115"/>
        <end position="127"/>
    </location>
</feature>
<dbReference type="OrthoDB" id="3115745at2759"/>
<sequence>MPPDFCPLSFDHIPSLLLLRCLPLSNTFQTFPAPISPAADSWALRSRTDAFGAPSIGGIMSSRVKKVPVGSYERDLADGTTPSSDPYAGGQGSGKTAQSDARVPIKPRLSEPVASVSSMTDTQSSVDSDPLNIGDTLIPDPGPQFSDDANV</sequence>
<dbReference type="Proteomes" id="UP000620124">
    <property type="component" value="Unassembled WGS sequence"/>
</dbReference>
<evidence type="ECO:0000313" key="3">
    <source>
        <dbReference type="Proteomes" id="UP000620124"/>
    </source>
</evidence>
<evidence type="ECO:0000313" key="2">
    <source>
        <dbReference type="EMBL" id="KAF7359919.1"/>
    </source>
</evidence>
<proteinExistence type="predicted"/>
<dbReference type="EMBL" id="JACAZI010000005">
    <property type="protein sequence ID" value="KAF7359919.1"/>
    <property type="molecule type" value="Genomic_DNA"/>
</dbReference>
<name>A0A8H7D2Q1_9AGAR</name>
<organism evidence="2 3">
    <name type="scientific">Mycena venus</name>
    <dbReference type="NCBI Taxonomy" id="2733690"/>
    <lineage>
        <taxon>Eukaryota</taxon>
        <taxon>Fungi</taxon>
        <taxon>Dikarya</taxon>
        <taxon>Basidiomycota</taxon>
        <taxon>Agaricomycotina</taxon>
        <taxon>Agaricomycetes</taxon>
        <taxon>Agaricomycetidae</taxon>
        <taxon>Agaricales</taxon>
        <taxon>Marasmiineae</taxon>
        <taxon>Mycenaceae</taxon>
        <taxon>Mycena</taxon>
    </lineage>
</organism>
<feature type="region of interest" description="Disordered" evidence="1">
    <location>
        <begin position="71"/>
        <end position="151"/>
    </location>
</feature>
<reference evidence="2" key="1">
    <citation type="submission" date="2020-05" db="EMBL/GenBank/DDBJ databases">
        <title>Mycena genomes resolve the evolution of fungal bioluminescence.</title>
        <authorList>
            <person name="Tsai I.J."/>
        </authorList>
    </citation>
    <scope>NUCLEOTIDE SEQUENCE</scope>
    <source>
        <strain evidence="2">CCC161011</strain>
    </source>
</reference>
<gene>
    <name evidence="2" type="ORF">MVEN_00717800</name>
</gene>
<evidence type="ECO:0000256" key="1">
    <source>
        <dbReference type="SAM" id="MobiDB-lite"/>
    </source>
</evidence>
<comment type="caution">
    <text evidence="2">The sequence shown here is derived from an EMBL/GenBank/DDBJ whole genome shotgun (WGS) entry which is preliminary data.</text>
</comment>
<keyword evidence="3" id="KW-1185">Reference proteome</keyword>
<dbReference type="AlphaFoldDB" id="A0A8H7D2Q1"/>
<accession>A0A8H7D2Q1</accession>
<protein>
    <submittedName>
        <fullName evidence="2">Uncharacterized protein</fullName>
    </submittedName>
</protein>